<evidence type="ECO:0000259" key="12">
    <source>
        <dbReference type="Pfam" id="PF00593"/>
    </source>
</evidence>
<evidence type="ECO:0000256" key="10">
    <source>
        <dbReference type="PROSITE-ProRule" id="PRU01360"/>
    </source>
</evidence>
<feature type="domain" description="TonB-dependent receptor plug" evidence="13">
    <location>
        <begin position="30"/>
        <end position="133"/>
    </location>
</feature>
<proteinExistence type="inferred from homology"/>
<keyword evidence="5" id="KW-0732">Signal</keyword>
<keyword evidence="15" id="KW-1185">Reference proteome</keyword>
<comment type="caution">
    <text evidence="14">The sequence shown here is derived from an EMBL/GenBank/DDBJ whole genome shotgun (WGS) entry which is preliminary data.</text>
</comment>
<dbReference type="InterPro" id="IPR039426">
    <property type="entry name" value="TonB-dep_rcpt-like"/>
</dbReference>
<dbReference type="Proteomes" id="UP001597344">
    <property type="component" value="Unassembled WGS sequence"/>
</dbReference>
<accession>A0ABW5B288</accession>
<evidence type="ECO:0000259" key="13">
    <source>
        <dbReference type="Pfam" id="PF07715"/>
    </source>
</evidence>
<evidence type="ECO:0000256" key="7">
    <source>
        <dbReference type="ARBA" id="ARBA00023136"/>
    </source>
</evidence>
<evidence type="ECO:0000256" key="1">
    <source>
        <dbReference type="ARBA" id="ARBA00004571"/>
    </source>
</evidence>
<dbReference type="PROSITE" id="PS52016">
    <property type="entry name" value="TONB_DEPENDENT_REC_3"/>
    <property type="match status" value="1"/>
</dbReference>
<dbReference type="Gene3D" id="2.40.170.20">
    <property type="entry name" value="TonB-dependent receptor, beta-barrel domain"/>
    <property type="match status" value="1"/>
</dbReference>
<feature type="domain" description="TonB-dependent receptor-like beta-barrel" evidence="12">
    <location>
        <begin position="175"/>
        <end position="651"/>
    </location>
</feature>
<organism evidence="14 15">
    <name type="scientific">Aquimarina celericrescens</name>
    <dbReference type="NCBI Taxonomy" id="1964542"/>
    <lineage>
        <taxon>Bacteria</taxon>
        <taxon>Pseudomonadati</taxon>
        <taxon>Bacteroidota</taxon>
        <taxon>Flavobacteriia</taxon>
        <taxon>Flavobacteriales</taxon>
        <taxon>Flavobacteriaceae</taxon>
        <taxon>Aquimarina</taxon>
    </lineage>
</organism>
<keyword evidence="8 14" id="KW-0675">Receptor</keyword>
<dbReference type="InterPro" id="IPR012910">
    <property type="entry name" value="Plug_dom"/>
</dbReference>
<dbReference type="InterPro" id="IPR000531">
    <property type="entry name" value="Beta-barrel_TonB"/>
</dbReference>
<dbReference type="Gene3D" id="2.170.130.10">
    <property type="entry name" value="TonB-dependent receptor, plug domain"/>
    <property type="match status" value="1"/>
</dbReference>
<evidence type="ECO:0000256" key="8">
    <source>
        <dbReference type="ARBA" id="ARBA00023170"/>
    </source>
</evidence>
<keyword evidence="3 10" id="KW-1134">Transmembrane beta strand</keyword>
<evidence type="ECO:0000256" key="2">
    <source>
        <dbReference type="ARBA" id="ARBA00022448"/>
    </source>
</evidence>
<name>A0ABW5B288_9FLAO</name>
<keyword evidence="9 10" id="KW-0998">Cell outer membrane</keyword>
<dbReference type="PANTHER" id="PTHR30069">
    <property type="entry name" value="TONB-DEPENDENT OUTER MEMBRANE RECEPTOR"/>
    <property type="match status" value="1"/>
</dbReference>
<keyword evidence="2 10" id="KW-0813">Transport</keyword>
<keyword evidence="6 11" id="KW-0798">TonB box</keyword>
<dbReference type="InterPro" id="IPR037066">
    <property type="entry name" value="Plug_dom_sf"/>
</dbReference>
<evidence type="ECO:0000256" key="6">
    <source>
        <dbReference type="ARBA" id="ARBA00023077"/>
    </source>
</evidence>
<dbReference type="PANTHER" id="PTHR30069:SF29">
    <property type="entry name" value="HEMOGLOBIN AND HEMOGLOBIN-HAPTOGLOBIN-BINDING PROTEIN 1-RELATED"/>
    <property type="match status" value="1"/>
</dbReference>
<dbReference type="EMBL" id="JBHUHY010000016">
    <property type="protein sequence ID" value="MFD2188254.1"/>
    <property type="molecule type" value="Genomic_DNA"/>
</dbReference>
<dbReference type="Pfam" id="PF00593">
    <property type="entry name" value="TonB_dep_Rec_b-barrel"/>
    <property type="match status" value="1"/>
</dbReference>
<evidence type="ECO:0000256" key="4">
    <source>
        <dbReference type="ARBA" id="ARBA00022692"/>
    </source>
</evidence>
<dbReference type="SUPFAM" id="SSF56935">
    <property type="entry name" value="Porins"/>
    <property type="match status" value="1"/>
</dbReference>
<evidence type="ECO:0000256" key="11">
    <source>
        <dbReference type="RuleBase" id="RU003357"/>
    </source>
</evidence>
<evidence type="ECO:0000313" key="15">
    <source>
        <dbReference type="Proteomes" id="UP001597344"/>
    </source>
</evidence>
<sequence>MIAKKALDSIPSQQLEEVIISATRTERQLSSLPLPVSLIAKKQIINTGTIRLNEILNEQTGIITTSDESGFEGIQMQGISSDYIMILIDGVPLIGRSAGNLDLSRLSVGNIKQIEVVKGPSSSLFGSEALGGIINIITESPNEDFQGNISHRIASFNTQDSNLTMKQRINKLRYNFFVNRLFSEGYDLRPDTPGQTVNPFENYTFQGKVWYEFSDNLSIFASGRYYFQDQDLSLFFDDTTFEGTSDLNEMNAQIRLDHLPSSALKIQYELYYTNYKASELLTDPINITILSQSSFDQHLFRPEVRGTYSFKPKNDVTLGMGWNNERLNRTFFDQEVQFNAQYAFAQYDFHPLNNLNIIIGARFDNHSEYQSQFSPKVSFKYDLTTNLSIKTSTGYGYKAPDFRQLYFDFTNSAVGYTVLGYNVTVAKLQELVNLDQIADIVVDPNDLTDPLKPENSIGFNFGFTYKDKKFLLETNYFRNEIENLIDTRVIARKTNGQNVFSYTNFNTVFTTGLEINTQYKLTKHINIQGGYQLLYARDKDVLDRLEKGEFFARNPETLETLRLQKSDYFGLLNRSRHTINFKLFCDIPDLNANMSLRINYRSKYGLLNNTEGGNDILDIYDPFVQGYAVTNVTLTKTFYDRYTLQTGVNNLFDYTDIQNIPNLAGRQVYGKINIQF</sequence>
<reference evidence="15" key="1">
    <citation type="journal article" date="2019" name="Int. J. Syst. Evol. Microbiol.">
        <title>The Global Catalogue of Microorganisms (GCM) 10K type strain sequencing project: providing services to taxonomists for standard genome sequencing and annotation.</title>
        <authorList>
            <consortium name="The Broad Institute Genomics Platform"/>
            <consortium name="The Broad Institute Genome Sequencing Center for Infectious Disease"/>
            <person name="Wu L."/>
            <person name="Ma J."/>
        </authorList>
    </citation>
    <scope>NUCLEOTIDE SEQUENCE [LARGE SCALE GENOMIC DNA]</scope>
    <source>
        <strain evidence="15">DT92</strain>
    </source>
</reference>
<evidence type="ECO:0000256" key="9">
    <source>
        <dbReference type="ARBA" id="ARBA00023237"/>
    </source>
</evidence>
<comment type="similarity">
    <text evidence="10 11">Belongs to the TonB-dependent receptor family.</text>
</comment>
<gene>
    <name evidence="14" type="ORF">ACFSJT_15730</name>
</gene>
<keyword evidence="4 10" id="KW-0812">Transmembrane</keyword>
<evidence type="ECO:0000256" key="5">
    <source>
        <dbReference type="ARBA" id="ARBA00022729"/>
    </source>
</evidence>
<dbReference type="InterPro" id="IPR036942">
    <property type="entry name" value="Beta-barrel_TonB_sf"/>
</dbReference>
<evidence type="ECO:0000256" key="3">
    <source>
        <dbReference type="ARBA" id="ARBA00022452"/>
    </source>
</evidence>
<dbReference type="RefSeq" id="WP_378321277.1">
    <property type="nucleotide sequence ID" value="NZ_JBHUHY010000016.1"/>
</dbReference>
<evidence type="ECO:0000313" key="14">
    <source>
        <dbReference type="EMBL" id="MFD2188254.1"/>
    </source>
</evidence>
<protein>
    <submittedName>
        <fullName evidence="14">TonB-dependent receptor plug domain-containing protein</fullName>
    </submittedName>
</protein>
<comment type="subcellular location">
    <subcellularLocation>
        <location evidence="1 10">Cell outer membrane</location>
        <topology evidence="1 10">Multi-pass membrane protein</topology>
    </subcellularLocation>
</comment>
<dbReference type="Pfam" id="PF07715">
    <property type="entry name" value="Plug"/>
    <property type="match status" value="1"/>
</dbReference>
<keyword evidence="7 10" id="KW-0472">Membrane</keyword>